<dbReference type="Proteomes" id="UP001209570">
    <property type="component" value="Unassembled WGS sequence"/>
</dbReference>
<evidence type="ECO:0000256" key="3">
    <source>
        <dbReference type="SAM" id="MobiDB-lite"/>
    </source>
</evidence>
<evidence type="ECO:0000313" key="5">
    <source>
        <dbReference type="EMBL" id="KAJ0393053.1"/>
    </source>
</evidence>
<feature type="compositionally biased region" description="Low complexity" evidence="3">
    <location>
        <begin position="44"/>
        <end position="55"/>
    </location>
</feature>
<dbReference type="Pfam" id="PF15739">
    <property type="entry name" value="TSNAXIP1_N"/>
    <property type="match status" value="1"/>
</dbReference>
<dbReference type="AlphaFoldDB" id="A0AAD5L8S6"/>
<protein>
    <recommendedName>
        <fullName evidence="4">Translin-associated factor X-interacting protein 1 N-terminal domain-containing protein</fullName>
    </recommendedName>
</protein>
<sequence length="505" mass="56237">MEPAPVPPSPAARSAPLPLATARSPRLPRKLSSSTPAAPLDDGSPTSTLPPLTLPHAGSTDAMSPRRPLATLAGRSQFRLAQRTSLDSAAVGLPEVDSWPLVPAPTSPVLRHATPSPKNAAASSPLSPRLRKRRAQHRVLAESRSQPTLLQELHAFLARELDAIGESTVDAQSDDVVMPHDKVDDDESDSDRDRDGAKRRNRPPNLRRLQIFRTLMQRLTEAFTVYSPLLAWIQHEYDAVVEHLLAQCQLIPQLHAELESLHTQCLQELSRHQIETKQRHHALKQTLKQTQAKLTAYAAQHARLAEENTALHAQVEELERRAAEMQQSNVSLVNGIKRHDETIRHIHERSRDEAIALQQITLKYHRAADEIAELKKTIASLEEKVGGVHIAADKATIGVLSRDLQELHAKYIRLSTRCICGVEGDSSGSSQYIPTTAVLNRVLRRDMISFVSSTQFMTHFSRFIESKKTIKLNPFDTGTAEEEVSQSRSRRIIETLCVYGFRSTQ</sequence>
<accession>A0AAD5L8S6</accession>
<organism evidence="5 6">
    <name type="scientific">Pythium insidiosum</name>
    <name type="common">Pythiosis disease agent</name>
    <dbReference type="NCBI Taxonomy" id="114742"/>
    <lineage>
        <taxon>Eukaryota</taxon>
        <taxon>Sar</taxon>
        <taxon>Stramenopiles</taxon>
        <taxon>Oomycota</taxon>
        <taxon>Peronosporomycetes</taxon>
        <taxon>Pythiales</taxon>
        <taxon>Pythiaceae</taxon>
        <taxon>Pythium</taxon>
    </lineage>
</organism>
<keyword evidence="1 2" id="KW-0175">Coiled coil</keyword>
<dbReference type="SUPFAM" id="SSF90257">
    <property type="entry name" value="Myosin rod fragments"/>
    <property type="match status" value="1"/>
</dbReference>
<feature type="domain" description="Translin-associated factor X-interacting protein 1 N-terminal" evidence="4">
    <location>
        <begin position="200"/>
        <end position="292"/>
    </location>
</feature>
<dbReference type="EMBL" id="JAKCXM010000537">
    <property type="protein sequence ID" value="KAJ0393053.1"/>
    <property type="molecule type" value="Genomic_DNA"/>
</dbReference>
<proteinExistence type="predicted"/>
<evidence type="ECO:0000256" key="1">
    <source>
        <dbReference type="ARBA" id="ARBA00023054"/>
    </source>
</evidence>
<evidence type="ECO:0000256" key="2">
    <source>
        <dbReference type="SAM" id="Coils"/>
    </source>
</evidence>
<dbReference type="Gene3D" id="1.10.287.1490">
    <property type="match status" value="1"/>
</dbReference>
<evidence type="ECO:0000259" key="4">
    <source>
        <dbReference type="Pfam" id="PF15739"/>
    </source>
</evidence>
<feature type="region of interest" description="Disordered" evidence="3">
    <location>
        <begin position="107"/>
        <end position="131"/>
    </location>
</feature>
<evidence type="ECO:0000313" key="6">
    <source>
        <dbReference type="Proteomes" id="UP001209570"/>
    </source>
</evidence>
<feature type="region of interest" description="Disordered" evidence="3">
    <location>
        <begin position="1"/>
        <end position="70"/>
    </location>
</feature>
<dbReference type="InterPro" id="IPR032755">
    <property type="entry name" value="TSNAXIP1_N"/>
</dbReference>
<feature type="compositionally biased region" description="Pro residues" evidence="3">
    <location>
        <begin position="1"/>
        <end position="10"/>
    </location>
</feature>
<keyword evidence="6" id="KW-1185">Reference proteome</keyword>
<feature type="region of interest" description="Disordered" evidence="3">
    <location>
        <begin position="168"/>
        <end position="205"/>
    </location>
</feature>
<feature type="coiled-coil region" evidence="2">
    <location>
        <begin position="287"/>
        <end position="384"/>
    </location>
</feature>
<reference evidence="5" key="1">
    <citation type="submission" date="2021-12" db="EMBL/GenBank/DDBJ databases">
        <title>Prjna785345.</title>
        <authorList>
            <person name="Rujirawat T."/>
            <person name="Krajaejun T."/>
        </authorList>
    </citation>
    <scope>NUCLEOTIDE SEQUENCE</scope>
    <source>
        <strain evidence="5">Pi057C3</strain>
    </source>
</reference>
<name>A0AAD5L8S6_PYTIN</name>
<feature type="compositionally biased region" description="Low complexity" evidence="3">
    <location>
        <begin position="11"/>
        <end position="34"/>
    </location>
</feature>
<comment type="caution">
    <text evidence="5">The sequence shown here is derived from an EMBL/GenBank/DDBJ whole genome shotgun (WGS) entry which is preliminary data.</text>
</comment>
<gene>
    <name evidence="5" type="ORF">P43SY_004652</name>
</gene>